<dbReference type="GO" id="GO:0016747">
    <property type="term" value="F:acyltransferase activity, transferring groups other than amino-acyl groups"/>
    <property type="evidence" value="ECO:0007669"/>
    <property type="project" value="InterPro"/>
</dbReference>
<dbReference type="PROSITE" id="PS51186">
    <property type="entry name" value="GNAT"/>
    <property type="match status" value="1"/>
</dbReference>
<reference evidence="3" key="1">
    <citation type="submission" date="2020-06" db="EMBL/GenBank/DDBJ databases">
        <title>Isolation of Planomicrobium glaciei.</title>
        <authorList>
            <person name="Malisova L."/>
            <person name="Safrankova R."/>
            <person name="Jakubu V."/>
            <person name="Spanelova P."/>
        </authorList>
    </citation>
    <scope>NUCLEOTIDE SEQUENCE [LARGE SCALE GENOMIC DNA]</scope>
    <source>
        <strain evidence="3">NRL-ATB46093</strain>
    </source>
</reference>
<feature type="domain" description="N-acetyltransferase" evidence="1">
    <location>
        <begin position="5"/>
        <end position="148"/>
    </location>
</feature>
<organism evidence="2 3">
    <name type="scientific">Planococcus glaciei</name>
    <dbReference type="NCBI Taxonomy" id="459472"/>
    <lineage>
        <taxon>Bacteria</taxon>
        <taxon>Bacillati</taxon>
        <taxon>Bacillota</taxon>
        <taxon>Bacilli</taxon>
        <taxon>Bacillales</taxon>
        <taxon>Caryophanaceae</taxon>
        <taxon>Planococcus</taxon>
    </lineage>
</organism>
<evidence type="ECO:0000259" key="1">
    <source>
        <dbReference type="PROSITE" id="PS51186"/>
    </source>
</evidence>
<dbReference type="Proteomes" id="UP000509222">
    <property type="component" value="Chromosome"/>
</dbReference>
<sequence>MEKDITLRKLESNADMRLIQQLEREVWDMSPVPTHQTFTASKNGGILVGAFDGEKLVGYCYGFAGFQDGKTYLCSHMMGILPAYQSMGIGKRLKLEQRCIAKQMGYDLITWTFDPLESRNAHLNTSKLFGISRTYIEDCYGEMDDGLNRGLPTDRLQIEWWISSGRVERSWTPDIAKYVNPFAISRSPSGFPVLQLPEKDLPEAAEGIEVPVPQDFQAIKKQDPELALDWRMKIRSVFQSLFEAGFAVVGVRKAETGVHYYQFVSIDTIPLQPIERGDQQ</sequence>
<evidence type="ECO:0000313" key="2">
    <source>
        <dbReference type="EMBL" id="QKX52129.1"/>
    </source>
</evidence>
<protein>
    <submittedName>
        <fullName evidence="2">GNAT family N-acetyltransferase</fullName>
    </submittedName>
</protein>
<dbReference type="AlphaFoldDB" id="A0A7H8QE24"/>
<dbReference type="CDD" id="cd04301">
    <property type="entry name" value="NAT_SF"/>
    <property type="match status" value="1"/>
</dbReference>
<keyword evidence="3" id="KW-1185">Reference proteome</keyword>
<dbReference type="PANTHER" id="PTHR41700:SF1">
    <property type="entry name" value="N-ACETYLTRANSFERASE DOMAIN-CONTAINING PROTEIN"/>
    <property type="match status" value="1"/>
</dbReference>
<dbReference type="Pfam" id="PF00583">
    <property type="entry name" value="Acetyltransf_1"/>
    <property type="match status" value="1"/>
</dbReference>
<dbReference type="InterPro" id="IPR000182">
    <property type="entry name" value="GNAT_dom"/>
</dbReference>
<dbReference type="PANTHER" id="PTHR41700">
    <property type="entry name" value="GCN5-RELATED N-ACETYLTRANSFERASE"/>
    <property type="match status" value="1"/>
</dbReference>
<proteinExistence type="predicted"/>
<gene>
    <name evidence="2" type="ORF">HF394_16965</name>
</gene>
<dbReference type="InterPro" id="IPR038764">
    <property type="entry name" value="GNAT_N_AcTrfase_prd"/>
</dbReference>
<accession>A0A7H8QE24</accession>
<dbReference type="EMBL" id="CP051177">
    <property type="protein sequence ID" value="QKX52129.1"/>
    <property type="molecule type" value="Genomic_DNA"/>
</dbReference>
<keyword evidence="2" id="KW-0808">Transferase</keyword>
<dbReference type="InterPro" id="IPR016181">
    <property type="entry name" value="Acyl_CoA_acyltransferase"/>
</dbReference>
<dbReference type="SUPFAM" id="SSF55729">
    <property type="entry name" value="Acyl-CoA N-acyltransferases (Nat)"/>
    <property type="match status" value="1"/>
</dbReference>
<dbReference type="Gene3D" id="3.40.630.30">
    <property type="match status" value="1"/>
</dbReference>
<dbReference type="RefSeq" id="WP_036803632.1">
    <property type="nucleotide sequence ID" value="NZ_CP051177.1"/>
</dbReference>
<name>A0A7H8QE24_9BACL</name>
<evidence type="ECO:0000313" key="3">
    <source>
        <dbReference type="Proteomes" id="UP000509222"/>
    </source>
</evidence>